<dbReference type="OrthoDB" id="9809404at2"/>
<dbReference type="PANTHER" id="PTHR47313:SF1">
    <property type="entry name" value="RIBOSOMAL RNA LARGE SUBUNIT METHYLTRANSFERASE K_L"/>
    <property type="match status" value="1"/>
</dbReference>
<dbReference type="InterPro" id="IPR054170">
    <property type="entry name" value="RlmL_1st"/>
</dbReference>
<dbReference type="SMART" id="SM00981">
    <property type="entry name" value="THUMP"/>
    <property type="match status" value="1"/>
</dbReference>
<reference evidence="5 6" key="1">
    <citation type="submission" date="2019-03" db="EMBL/GenBank/DDBJ databases">
        <title>Genomic Encyclopedia of Type Strains, Phase IV (KMG-IV): sequencing the most valuable type-strain genomes for metagenomic binning, comparative biology and taxonomic classification.</title>
        <authorList>
            <person name="Goeker M."/>
        </authorList>
    </citation>
    <scope>NUCLEOTIDE SEQUENCE [LARGE SCALE GENOMIC DNA]</scope>
    <source>
        <strain evidence="5 6">DSM 24179</strain>
    </source>
</reference>
<dbReference type="Proteomes" id="UP000295221">
    <property type="component" value="Unassembled WGS sequence"/>
</dbReference>
<evidence type="ECO:0000256" key="1">
    <source>
        <dbReference type="ARBA" id="ARBA00022603"/>
    </source>
</evidence>
<evidence type="ECO:0000313" key="6">
    <source>
        <dbReference type="Proteomes" id="UP000295221"/>
    </source>
</evidence>
<dbReference type="SUPFAM" id="SSF53335">
    <property type="entry name" value="S-adenosyl-L-methionine-dependent methyltransferases"/>
    <property type="match status" value="1"/>
</dbReference>
<gene>
    <name evidence="5" type="ORF">EV194_103245</name>
</gene>
<keyword evidence="1 5" id="KW-0489">Methyltransferase</keyword>
<keyword evidence="6" id="KW-1185">Reference proteome</keyword>
<dbReference type="RefSeq" id="WP_132433233.1">
    <property type="nucleotide sequence ID" value="NZ_SLWK01000003.1"/>
</dbReference>
<evidence type="ECO:0000259" key="4">
    <source>
        <dbReference type="PROSITE" id="PS51165"/>
    </source>
</evidence>
<proteinExistence type="predicted"/>
<dbReference type="GO" id="GO:0008990">
    <property type="term" value="F:rRNA (guanine-N2-)-methyltransferase activity"/>
    <property type="evidence" value="ECO:0007669"/>
    <property type="project" value="TreeGrafter"/>
</dbReference>
<dbReference type="Pfam" id="PF01170">
    <property type="entry name" value="UPF0020"/>
    <property type="match status" value="1"/>
</dbReference>
<name>A0A4R2GKF3_9BACT</name>
<dbReference type="EMBL" id="SLWK01000003">
    <property type="protein sequence ID" value="TCO09333.1"/>
    <property type="molecule type" value="Genomic_DNA"/>
</dbReference>
<dbReference type="Gene3D" id="3.40.50.150">
    <property type="entry name" value="Vaccinia Virus protein VP39"/>
    <property type="match status" value="1"/>
</dbReference>
<sequence>MKLVAKTFHGLEPVLAKELEEMGARDVQILKRAVSFESNKELLYKSNLCLRTAIRILQPLTTFTARDEQQLYEKVKAFNWSPYLRNDQTLAIDAVVFSKYFQHSKYVALKTKDAICDQFRESTGKRPSVDVERPNLLINVHVAEDKFTLSMDSSGEPLNRRGYRGGEHPAPINEVLAAGMILLSGWDGVRPFHDPMCGSGTIVMEATMIAANMAPNIKRTEFGFSRWNNFDPELWKTVLEEAKSKVNRPDCRISGSDMSKKSIDIARQSALDFGLKQYIDFQVAAFSETHPIGKGGVLMMNPPYDERLKTKDIVVLYEGVGTKLKHEYTGWEAWIISSNLEALKLVGLKPSEKHTLFNGALKCGFHKFGLYEGSKKRVNRSLMKIRESRGE</sequence>
<dbReference type="InterPro" id="IPR029063">
    <property type="entry name" value="SAM-dependent_MTases_sf"/>
</dbReference>
<dbReference type="PANTHER" id="PTHR47313">
    <property type="entry name" value="RIBOSOMAL RNA LARGE SUBUNIT METHYLTRANSFERASE K/L"/>
    <property type="match status" value="1"/>
</dbReference>
<dbReference type="PROSITE" id="PS51165">
    <property type="entry name" value="THUMP"/>
    <property type="match status" value="1"/>
</dbReference>
<dbReference type="Gene3D" id="3.30.2130.30">
    <property type="match status" value="1"/>
</dbReference>
<dbReference type="Pfam" id="PF22020">
    <property type="entry name" value="RlmL_1st"/>
    <property type="match status" value="1"/>
</dbReference>
<organism evidence="5 6">
    <name type="scientific">Natronoflexus pectinivorans</name>
    <dbReference type="NCBI Taxonomy" id="682526"/>
    <lineage>
        <taxon>Bacteria</taxon>
        <taxon>Pseudomonadati</taxon>
        <taxon>Bacteroidota</taxon>
        <taxon>Bacteroidia</taxon>
        <taxon>Marinilabiliales</taxon>
        <taxon>Marinilabiliaceae</taxon>
        <taxon>Natronoflexus</taxon>
    </lineage>
</organism>
<protein>
    <submittedName>
        <fullName evidence="5">Putative N6-adenine-specific DNA methylase</fullName>
    </submittedName>
</protein>
<dbReference type="Pfam" id="PF02926">
    <property type="entry name" value="THUMP"/>
    <property type="match status" value="1"/>
</dbReference>
<keyword evidence="2" id="KW-0808">Transferase</keyword>
<dbReference type="AlphaFoldDB" id="A0A4R2GKF3"/>
<dbReference type="GO" id="GO:0003723">
    <property type="term" value="F:RNA binding"/>
    <property type="evidence" value="ECO:0007669"/>
    <property type="project" value="UniProtKB-UniRule"/>
</dbReference>
<accession>A0A4R2GKF3</accession>
<dbReference type="InterPro" id="IPR004114">
    <property type="entry name" value="THUMP_dom"/>
</dbReference>
<evidence type="ECO:0000256" key="2">
    <source>
        <dbReference type="ARBA" id="ARBA00022679"/>
    </source>
</evidence>
<comment type="caution">
    <text evidence="5">The sequence shown here is derived from an EMBL/GenBank/DDBJ whole genome shotgun (WGS) entry which is preliminary data.</text>
</comment>
<dbReference type="CDD" id="cd11715">
    <property type="entry name" value="THUMP_AdoMetMT"/>
    <property type="match status" value="1"/>
</dbReference>
<evidence type="ECO:0000313" key="5">
    <source>
        <dbReference type="EMBL" id="TCO09333.1"/>
    </source>
</evidence>
<dbReference type="GO" id="GO:0070043">
    <property type="term" value="F:rRNA (guanine-N7-)-methyltransferase activity"/>
    <property type="evidence" value="ECO:0007669"/>
    <property type="project" value="TreeGrafter"/>
</dbReference>
<feature type="domain" description="THUMP" evidence="4">
    <location>
        <begin position="42"/>
        <end position="153"/>
    </location>
</feature>
<dbReference type="InterPro" id="IPR000241">
    <property type="entry name" value="RlmKL-like_Mtase"/>
</dbReference>
<evidence type="ECO:0000256" key="3">
    <source>
        <dbReference type="PROSITE-ProRule" id="PRU00529"/>
    </source>
</evidence>
<keyword evidence="3" id="KW-0694">RNA-binding</keyword>